<dbReference type="InterPro" id="IPR006195">
    <property type="entry name" value="aa-tRNA-synth_II"/>
</dbReference>
<keyword evidence="10" id="KW-1185">Reference proteome</keyword>
<evidence type="ECO:0000256" key="5">
    <source>
        <dbReference type="ARBA" id="ARBA00022917"/>
    </source>
</evidence>
<accession>A0ABD2MYW6</accession>
<evidence type="ECO:0000259" key="8">
    <source>
        <dbReference type="PROSITE" id="PS50862"/>
    </source>
</evidence>
<keyword evidence="5" id="KW-0648">Protein biosynthesis</keyword>
<evidence type="ECO:0000256" key="7">
    <source>
        <dbReference type="ARBA" id="ARBA00049255"/>
    </source>
</evidence>
<evidence type="ECO:0000256" key="6">
    <source>
        <dbReference type="ARBA" id="ARBA00023146"/>
    </source>
</evidence>
<keyword evidence="2" id="KW-0436">Ligase</keyword>
<evidence type="ECO:0000313" key="10">
    <source>
        <dbReference type="Proteomes" id="UP001516400"/>
    </source>
</evidence>
<evidence type="ECO:0000256" key="1">
    <source>
        <dbReference type="ARBA" id="ARBA00012814"/>
    </source>
</evidence>
<dbReference type="PANTHER" id="PTHR11538">
    <property type="entry name" value="PHENYLALANYL-TRNA SYNTHETASE"/>
    <property type="match status" value="1"/>
</dbReference>
<dbReference type="InterPro" id="IPR004530">
    <property type="entry name" value="Phe-tRNA-synth_IIc_mito"/>
</dbReference>
<evidence type="ECO:0000256" key="3">
    <source>
        <dbReference type="ARBA" id="ARBA00022741"/>
    </source>
</evidence>
<gene>
    <name evidence="9" type="ORF">HHI36_021845</name>
</gene>
<protein>
    <recommendedName>
        <fullName evidence="1">phenylalanine--tRNA ligase</fullName>
        <ecNumber evidence="1">6.1.1.20</ecNumber>
    </recommendedName>
</protein>
<reference evidence="9 10" key="1">
    <citation type="journal article" date="2021" name="BMC Biol.">
        <title>Horizontally acquired antibacterial genes associated with adaptive radiation of ladybird beetles.</title>
        <authorList>
            <person name="Li H.S."/>
            <person name="Tang X.F."/>
            <person name="Huang Y.H."/>
            <person name="Xu Z.Y."/>
            <person name="Chen M.L."/>
            <person name="Du X.Y."/>
            <person name="Qiu B.Y."/>
            <person name="Chen P.T."/>
            <person name="Zhang W."/>
            <person name="Slipinski A."/>
            <person name="Escalona H.E."/>
            <person name="Waterhouse R.M."/>
            <person name="Zwick A."/>
            <person name="Pang H."/>
        </authorList>
    </citation>
    <scope>NUCLEOTIDE SEQUENCE [LARGE SCALE GENOMIC DNA]</scope>
    <source>
        <strain evidence="9">SYSU2018</strain>
    </source>
</reference>
<dbReference type="Gene3D" id="3.30.930.10">
    <property type="entry name" value="Bira Bifunctional Protein, Domain 2"/>
    <property type="match status" value="1"/>
</dbReference>
<comment type="catalytic activity">
    <reaction evidence="7">
        <text>tRNA(Phe) + L-phenylalanine + ATP = L-phenylalanyl-tRNA(Phe) + AMP + diphosphate + H(+)</text>
        <dbReference type="Rhea" id="RHEA:19413"/>
        <dbReference type="Rhea" id="RHEA-COMP:9668"/>
        <dbReference type="Rhea" id="RHEA-COMP:9699"/>
        <dbReference type="ChEBI" id="CHEBI:15378"/>
        <dbReference type="ChEBI" id="CHEBI:30616"/>
        <dbReference type="ChEBI" id="CHEBI:33019"/>
        <dbReference type="ChEBI" id="CHEBI:58095"/>
        <dbReference type="ChEBI" id="CHEBI:78442"/>
        <dbReference type="ChEBI" id="CHEBI:78531"/>
        <dbReference type="ChEBI" id="CHEBI:456215"/>
        <dbReference type="EC" id="6.1.1.20"/>
    </reaction>
</comment>
<dbReference type="SUPFAM" id="SSF55681">
    <property type="entry name" value="Class II aaRS and biotin synthetases"/>
    <property type="match status" value="1"/>
</dbReference>
<evidence type="ECO:0000313" key="9">
    <source>
        <dbReference type="EMBL" id="KAL3271361.1"/>
    </source>
</evidence>
<dbReference type="EMBL" id="JABFTP020000042">
    <property type="protein sequence ID" value="KAL3271361.1"/>
    <property type="molecule type" value="Genomic_DNA"/>
</dbReference>
<name>A0ABD2MYW6_9CUCU</name>
<dbReference type="FunFam" id="3.30.930.10:FF:000041">
    <property type="entry name" value="Phenylalanyl-tRNA synthetase 2, mitochondrial"/>
    <property type="match status" value="1"/>
</dbReference>
<dbReference type="Proteomes" id="UP001516400">
    <property type="component" value="Unassembled WGS sequence"/>
</dbReference>
<dbReference type="Pfam" id="PF01409">
    <property type="entry name" value="tRNA-synt_2d"/>
    <property type="match status" value="2"/>
</dbReference>
<dbReference type="InterPro" id="IPR002319">
    <property type="entry name" value="Phenylalanyl-tRNA_Synthase"/>
</dbReference>
<evidence type="ECO:0000256" key="4">
    <source>
        <dbReference type="ARBA" id="ARBA00022840"/>
    </source>
</evidence>
<dbReference type="GO" id="GO:0004826">
    <property type="term" value="F:phenylalanine-tRNA ligase activity"/>
    <property type="evidence" value="ECO:0007669"/>
    <property type="project" value="UniProtKB-EC"/>
</dbReference>
<dbReference type="GO" id="GO:0005524">
    <property type="term" value="F:ATP binding"/>
    <property type="evidence" value="ECO:0007669"/>
    <property type="project" value="UniProtKB-KW"/>
</dbReference>
<keyword evidence="6" id="KW-0030">Aminoacyl-tRNA synthetase</keyword>
<dbReference type="PROSITE" id="PS50862">
    <property type="entry name" value="AA_TRNA_LIGASE_II"/>
    <property type="match status" value="1"/>
</dbReference>
<dbReference type="CDD" id="cd00496">
    <property type="entry name" value="PheRS_alpha_core"/>
    <property type="match status" value="1"/>
</dbReference>
<proteinExistence type="predicted"/>
<comment type="caution">
    <text evidence="9">The sequence shown here is derived from an EMBL/GenBank/DDBJ whole genome shotgun (WGS) entry which is preliminary data.</text>
</comment>
<keyword evidence="4" id="KW-0067">ATP-binding</keyword>
<dbReference type="InterPro" id="IPR045864">
    <property type="entry name" value="aa-tRNA-synth_II/BPL/LPL"/>
</dbReference>
<keyword evidence="3" id="KW-0547">Nucleotide-binding</keyword>
<evidence type="ECO:0000256" key="2">
    <source>
        <dbReference type="ARBA" id="ARBA00022598"/>
    </source>
</evidence>
<dbReference type="NCBIfam" id="TIGR00469">
    <property type="entry name" value="pheS_mito"/>
    <property type="match status" value="1"/>
</dbReference>
<dbReference type="GO" id="GO:0006412">
    <property type="term" value="P:translation"/>
    <property type="evidence" value="ECO:0007669"/>
    <property type="project" value="UniProtKB-KW"/>
</dbReference>
<dbReference type="AlphaFoldDB" id="A0ABD2MYW6"/>
<feature type="domain" description="Aminoacyl-transfer RNA synthetases class-II family profile" evidence="8">
    <location>
        <begin position="69"/>
        <end position="338"/>
    </location>
</feature>
<dbReference type="EC" id="6.1.1.20" evidence="1"/>
<organism evidence="9 10">
    <name type="scientific">Cryptolaemus montrouzieri</name>
    <dbReference type="NCBI Taxonomy" id="559131"/>
    <lineage>
        <taxon>Eukaryota</taxon>
        <taxon>Metazoa</taxon>
        <taxon>Ecdysozoa</taxon>
        <taxon>Arthropoda</taxon>
        <taxon>Hexapoda</taxon>
        <taxon>Insecta</taxon>
        <taxon>Pterygota</taxon>
        <taxon>Neoptera</taxon>
        <taxon>Endopterygota</taxon>
        <taxon>Coleoptera</taxon>
        <taxon>Polyphaga</taxon>
        <taxon>Cucujiformia</taxon>
        <taxon>Coccinelloidea</taxon>
        <taxon>Coccinellidae</taxon>
        <taxon>Scymninae</taxon>
        <taxon>Scymnini</taxon>
        <taxon>Cryptolaemus</taxon>
    </lineage>
</organism>
<sequence>MILKKLSHNLHLGRKFLRQYSEIHPLPEQSSTVLNQNFIKDDYTNITEKIVSRIGRNLHLQKDHPINLVMQKVLNYFYNTFKNSRGNPQFSMYNNLSPVVTTEQNFDSLLIPTDHVSRSKSDCYYLNRKYLLRAHMTAHQSELMKSGLDNFLMAGDVYRRDEIDRTHYPVFHQIDGVRLRSRNQLFPNDDSLEIFELGDYTENIGSQDKQTCHTLETVKLLEFELKSVLVGLAKSLFGEDFKYRWVDTHFPFTQPSWELEVFHDDQWMEVLGCGIMRQPILTNAGIPNKVGWAFGLGIERIAMCLYKIPDIRLFWSNDSGFLNQFKFCDENSHFIYKPISQYPQCINDISFWLPQEKNIVKMTFMI</sequence>
<dbReference type="PANTHER" id="PTHR11538:SF41">
    <property type="entry name" value="PHENYLALANINE--TRNA LIGASE, MITOCHONDRIAL"/>
    <property type="match status" value="1"/>
</dbReference>